<protein>
    <recommendedName>
        <fullName evidence="1">Retrotransposon gag domain-containing protein</fullName>
    </recommendedName>
</protein>
<dbReference type="AlphaFoldDB" id="A0A6D2JMV5"/>
<dbReference type="InterPro" id="IPR005162">
    <property type="entry name" value="Retrotrans_gag_dom"/>
</dbReference>
<keyword evidence="3" id="KW-1185">Reference proteome</keyword>
<evidence type="ECO:0000313" key="3">
    <source>
        <dbReference type="Proteomes" id="UP000467841"/>
    </source>
</evidence>
<gene>
    <name evidence="2" type="ORF">MERR_LOCUS30295</name>
</gene>
<evidence type="ECO:0000259" key="1">
    <source>
        <dbReference type="Pfam" id="PF03732"/>
    </source>
</evidence>
<proteinExistence type="predicted"/>
<accession>A0A6D2JMV5</accession>
<dbReference type="EMBL" id="CACVBM020001274">
    <property type="protein sequence ID" value="CAA7043060.1"/>
    <property type="molecule type" value="Genomic_DNA"/>
</dbReference>
<feature type="domain" description="Retrotransposon gag" evidence="1">
    <location>
        <begin position="47"/>
        <end position="90"/>
    </location>
</feature>
<dbReference type="OrthoDB" id="1744372at2759"/>
<organism evidence="2 3">
    <name type="scientific">Microthlaspi erraticum</name>
    <dbReference type="NCBI Taxonomy" id="1685480"/>
    <lineage>
        <taxon>Eukaryota</taxon>
        <taxon>Viridiplantae</taxon>
        <taxon>Streptophyta</taxon>
        <taxon>Embryophyta</taxon>
        <taxon>Tracheophyta</taxon>
        <taxon>Spermatophyta</taxon>
        <taxon>Magnoliopsida</taxon>
        <taxon>eudicotyledons</taxon>
        <taxon>Gunneridae</taxon>
        <taxon>Pentapetalae</taxon>
        <taxon>rosids</taxon>
        <taxon>malvids</taxon>
        <taxon>Brassicales</taxon>
        <taxon>Brassicaceae</taxon>
        <taxon>Coluteocarpeae</taxon>
        <taxon>Microthlaspi</taxon>
    </lineage>
</organism>
<sequence length="148" mass="17381">MKKRVPMRLDLYSGQLDPEQWLSSLLDATKRQRYSSPEEQDAHLCQAFAEHLQGEALTWFIQLRTESIKFFDDLAAAFLKQHLQFAVNDIVLRKSDSTTDRAGKFGFHWSGPFRIARVVKRGIYELEDNFGNTFNRTWNAIDLRRFHD</sequence>
<reference evidence="2" key="1">
    <citation type="submission" date="2020-01" db="EMBL/GenBank/DDBJ databases">
        <authorList>
            <person name="Mishra B."/>
        </authorList>
    </citation>
    <scope>NUCLEOTIDE SEQUENCE [LARGE SCALE GENOMIC DNA]</scope>
</reference>
<name>A0A6D2JMV5_9BRAS</name>
<dbReference type="Pfam" id="PF03732">
    <property type="entry name" value="Retrotrans_gag"/>
    <property type="match status" value="1"/>
</dbReference>
<dbReference type="Proteomes" id="UP000467841">
    <property type="component" value="Unassembled WGS sequence"/>
</dbReference>
<comment type="caution">
    <text evidence="2">The sequence shown here is derived from an EMBL/GenBank/DDBJ whole genome shotgun (WGS) entry which is preliminary data.</text>
</comment>
<evidence type="ECO:0000313" key="2">
    <source>
        <dbReference type="EMBL" id="CAA7043060.1"/>
    </source>
</evidence>